<gene>
    <name evidence="4" type="primary">Aste57867_16553</name>
    <name evidence="3" type="ORF">As57867_016496</name>
    <name evidence="4" type="ORF">ASTE57867_16553</name>
</gene>
<dbReference type="EMBL" id="VJMH01005894">
    <property type="protein sequence ID" value="KAF0692376.1"/>
    <property type="molecule type" value="Genomic_DNA"/>
</dbReference>
<proteinExistence type="predicted"/>
<sequence length="581" mass="65730">MRKQDAYELVGSTKSRLDEAERDRMDLKMEVAHLRERLLQRVGGDTTALELEEESFAMKRELMQMERSLAEYREKLLGANTKNEKALMNLQKMDAAWKASVGKIKSLQEELHAKDKQLLEVDALKKQVHVHEFTIQTLEGSAKQLQVQLSAKDATILELKGENKRMQVEFDEVNRQLNVKAGSSKDAQREAEGELQVMVEKSARLQGEANALREELSHLRTHSLEVEANATSLKAKLLQLTEDHATLQIHLSASKQDVDRHAGETRFFKGEMERLQNELTARDHQLLQQQQQSLDVQSAIEDTKKKLHMEEAARELQTRRMELDVEKKWRDQAHAYEAEIQAQASALAMTTDQLEAAKALQDELTQVLGIDDATQLQHQVATELKHKAALVETVEKLRSKLTTAERACAELSKLQRQHTELEEKYTKTRQAMERIVTRKSKPGAVVDNDLIKENLQLLRPAKDQPKSTKDTVVAMQPKVSPPGKESTTVVYQAKAVPPATLVEPTVKEMPRPAVAAKENVNTLLLRPSLFKEHLNLKAAPSFVLKRKAPSSTTADASRPLKQLPTQHVVVKSRYLQPPKHL</sequence>
<evidence type="ECO:0000256" key="1">
    <source>
        <dbReference type="SAM" id="Coils"/>
    </source>
</evidence>
<organism evidence="4 5">
    <name type="scientific">Aphanomyces stellatus</name>
    <dbReference type="NCBI Taxonomy" id="120398"/>
    <lineage>
        <taxon>Eukaryota</taxon>
        <taxon>Sar</taxon>
        <taxon>Stramenopiles</taxon>
        <taxon>Oomycota</taxon>
        <taxon>Saprolegniomycetes</taxon>
        <taxon>Saprolegniales</taxon>
        <taxon>Verrucalvaceae</taxon>
        <taxon>Aphanomyces</taxon>
    </lineage>
</organism>
<dbReference type="AlphaFoldDB" id="A0A485L5P9"/>
<feature type="region of interest" description="Disordered" evidence="2">
    <location>
        <begin position="462"/>
        <end position="486"/>
    </location>
</feature>
<evidence type="ECO:0000256" key="2">
    <source>
        <dbReference type="SAM" id="MobiDB-lite"/>
    </source>
</evidence>
<dbReference type="EMBL" id="CAADRA010005915">
    <property type="protein sequence ID" value="VFT93327.1"/>
    <property type="molecule type" value="Genomic_DNA"/>
</dbReference>
<feature type="coiled-coil region" evidence="1">
    <location>
        <begin position="10"/>
        <end position="82"/>
    </location>
</feature>
<name>A0A485L5P9_9STRA</name>
<evidence type="ECO:0000313" key="3">
    <source>
        <dbReference type="EMBL" id="KAF0692376.1"/>
    </source>
</evidence>
<accession>A0A485L5P9</accession>
<feature type="coiled-coil region" evidence="1">
    <location>
        <begin position="156"/>
        <end position="222"/>
    </location>
</feature>
<dbReference type="Proteomes" id="UP000332933">
    <property type="component" value="Unassembled WGS sequence"/>
</dbReference>
<evidence type="ECO:0000313" key="5">
    <source>
        <dbReference type="Proteomes" id="UP000332933"/>
    </source>
</evidence>
<dbReference type="OrthoDB" id="166335at2759"/>
<keyword evidence="1" id="KW-0175">Coiled coil</keyword>
<protein>
    <submittedName>
        <fullName evidence="4">Aste57867_16553 protein</fullName>
    </submittedName>
</protein>
<reference evidence="4 5" key="1">
    <citation type="submission" date="2019-03" db="EMBL/GenBank/DDBJ databases">
        <authorList>
            <person name="Gaulin E."/>
            <person name="Dumas B."/>
        </authorList>
    </citation>
    <scope>NUCLEOTIDE SEQUENCE [LARGE SCALE GENOMIC DNA]</scope>
    <source>
        <strain evidence="4">CBS 568.67</strain>
    </source>
</reference>
<reference evidence="3" key="2">
    <citation type="submission" date="2019-06" db="EMBL/GenBank/DDBJ databases">
        <title>Genomics analysis of Aphanomyces spp. identifies a new class of oomycete effector associated with host adaptation.</title>
        <authorList>
            <person name="Gaulin E."/>
        </authorList>
    </citation>
    <scope>NUCLEOTIDE SEQUENCE</scope>
    <source>
        <strain evidence="3">CBS 578.67</strain>
    </source>
</reference>
<evidence type="ECO:0000313" key="4">
    <source>
        <dbReference type="EMBL" id="VFT93327.1"/>
    </source>
</evidence>
<feature type="coiled-coil region" evidence="1">
    <location>
        <begin position="387"/>
        <end position="431"/>
    </location>
</feature>
<keyword evidence="5" id="KW-1185">Reference proteome</keyword>